<gene>
    <name evidence="2" type="ordered locus">AFE_1232</name>
</gene>
<keyword evidence="1" id="KW-0812">Transmembrane</keyword>
<organism evidence="2 3">
    <name type="scientific">Acidithiobacillus ferrooxidans (strain ATCC 23270 / DSM 14882 / CIP 104768 / NCIMB 8455)</name>
    <name type="common">Ferrobacillus ferrooxidans (strain ATCC 23270)</name>
    <dbReference type="NCBI Taxonomy" id="243159"/>
    <lineage>
        <taxon>Bacteria</taxon>
        <taxon>Pseudomonadati</taxon>
        <taxon>Pseudomonadota</taxon>
        <taxon>Acidithiobacillia</taxon>
        <taxon>Acidithiobacillales</taxon>
        <taxon>Acidithiobacillaceae</taxon>
        <taxon>Acidithiobacillus</taxon>
    </lineage>
</organism>
<protein>
    <submittedName>
        <fullName evidence="2">Uncharacterized protein</fullName>
    </submittedName>
</protein>
<reference evidence="2 3" key="1">
    <citation type="journal article" date="2008" name="BMC Genomics">
        <title>Acidithiobacillus ferrooxidans metabolism: from genome sequence to industrial applications.</title>
        <authorList>
            <person name="Valdes J."/>
            <person name="Pedroso I."/>
            <person name="Quatrini R."/>
            <person name="Dodson R.J."/>
            <person name="Tettelin H."/>
            <person name="Blake R.II."/>
            <person name="Eisen J.A."/>
            <person name="Holmes D.S."/>
        </authorList>
    </citation>
    <scope>NUCLEOTIDE SEQUENCE [LARGE SCALE GENOMIC DNA]</scope>
    <source>
        <strain evidence="3">ATCC 23270 / DSM 14882 / CIP 104768 / NCIMB 8455</strain>
    </source>
</reference>
<dbReference type="HOGENOM" id="CLU_890327_0_0_6"/>
<evidence type="ECO:0000256" key="1">
    <source>
        <dbReference type="SAM" id="Phobius"/>
    </source>
</evidence>
<keyword evidence="1" id="KW-0472">Membrane</keyword>
<name>B7J8R4_ACIF2</name>
<keyword evidence="3" id="KW-1185">Reference proteome</keyword>
<evidence type="ECO:0000313" key="2">
    <source>
        <dbReference type="EMBL" id="ACK78186.1"/>
    </source>
</evidence>
<dbReference type="STRING" id="243159.AFE_1232"/>
<sequence>MSNPVICSANRFHWAESRTARLAGWPILVGAWLMIAVRFPAVHFAGGFFQNLWSLMANKDSAGWLELAFLPVIACLAFCSDGMEIALLTPLNKGPDWSGPLHWYAASTVALISWTAADGAMHVAMPYLDFWNYDGLAPGIPGAGADHSARFSPTHCAAQTRHGTWYWWRWHGAGLAVDQSVAWAAPRSLASIHQGSSRGRTGRFSHSDSDYARTIRANSRKAIERESVLDSDFLQIVFGDGQSINAILAIFPSGQERILNAAQEALSRPDQEHFPVVIHGEEPLTLKITLPRAALLSIASQILSPKTTKMIQ</sequence>
<dbReference type="RefSeq" id="WP_012606904.1">
    <property type="nucleotide sequence ID" value="NC_011761.1"/>
</dbReference>
<feature type="transmembrane region" description="Helical" evidence="1">
    <location>
        <begin position="61"/>
        <end position="79"/>
    </location>
</feature>
<dbReference type="EMBL" id="CP001219">
    <property type="protein sequence ID" value="ACK78186.1"/>
    <property type="molecule type" value="Genomic_DNA"/>
</dbReference>
<dbReference type="GeneID" id="65282394"/>
<proteinExistence type="predicted"/>
<accession>B7J8R4</accession>
<dbReference type="Proteomes" id="UP000001362">
    <property type="component" value="Chromosome"/>
</dbReference>
<evidence type="ECO:0000313" key="3">
    <source>
        <dbReference type="Proteomes" id="UP000001362"/>
    </source>
</evidence>
<keyword evidence="1" id="KW-1133">Transmembrane helix</keyword>
<dbReference type="PaxDb" id="243159-AFE_1232"/>
<dbReference type="KEGG" id="afr:AFE_1232"/>
<dbReference type="AlphaFoldDB" id="B7J8R4"/>
<feature type="transmembrane region" description="Helical" evidence="1">
    <location>
        <begin position="22"/>
        <end position="41"/>
    </location>
</feature>